<proteinExistence type="predicted"/>
<evidence type="ECO:0000313" key="1">
    <source>
        <dbReference type="EMBL" id="EXL09480.1"/>
    </source>
</evidence>
<dbReference type="Proteomes" id="UP000019849">
    <property type="component" value="Unassembled WGS sequence"/>
</dbReference>
<comment type="caution">
    <text evidence="1">The sequence shown here is derived from an EMBL/GenBank/DDBJ whole genome shotgun (WGS) entry which is preliminary data.</text>
</comment>
<organism evidence="1 2">
    <name type="scientific">Aquamicrobium defluvii</name>
    <dbReference type="NCBI Taxonomy" id="69279"/>
    <lineage>
        <taxon>Bacteria</taxon>
        <taxon>Pseudomonadati</taxon>
        <taxon>Pseudomonadota</taxon>
        <taxon>Alphaproteobacteria</taxon>
        <taxon>Hyphomicrobiales</taxon>
        <taxon>Phyllobacteriaceae</taxon>
        <taxon>Aquamicrobium</taxon>
    </lineage>
</organism>
<accession>A0A011VM69</accession>
<dbReference type="AlphaFoldDB" id="A0A011VM69"/>
<gene>
    <name evidence="1" type="ORF">BG36_22535</name>
</gene>
<dbReference type="EMBL" id="JENY01000007">
    <property type="protein sequence ID" value="EXL09480.1"/>
    <property type="molecule type" value="Genomic_DNA"/>
</dbReference>
<name>A0A011VM69_9HYPH</name>
<reference evidence="1 2" key="1">
    <citation type="submission" date="2014-02" db="EMBL/GenBank/DDBJ databases">
        <title>Aquamicrobium defluvii Genome sequencing.</title>
        <authorList>
            <person name="Wang X."/>
        </authorList>
    </citation>
    <scope>NUCLEOTIDE SEQUENCE [LARGE SCALE GENOMIC DNA]</scope>
    <source>
        <strain evidence="1 2">W13Z1</strain>
    </source>
</reference>
<dbReference type="HOGENOM" id="CLU_2950139_0_0_5"/>
<sequence>MDMSPFPVAISTCTNSRGCDRMSDRPQKAAMLKMASRTDRLHTPGQAVLQAGAIDWEYN</sequence>
<evidence type="ECO:0000313" key="2">
    <source>
        <dbReference type="Proteomes" id="UP000019849"/>
    </source>
</evidence>
<protein>
    <submittedName>
        <fullName evidence="1">Uncharacterized protein</fullName>
    </submittedName>
</protein>